<dbReference type="GO" id="GO:0062101">
    <property type="term" value="F:peptidyl-aspartic acid 3-dioxygenase activity"/>
    <property type="evidence" value="ECO:0007669"/>
    <property type="project" value="InterPro"/>
</dbReference>
<proteinExistence type="inferred from homology"/>
<dbReference type="InterPro" id="IPR019734">
    <property type="entry name" value="TPR_rpt"/>
</dbReference>
<dbReference type="KEGG" id="hazt:108676961"/>
<dbReference type="AlphaFoldDB" id="A0A8B7P3S2"/>
<dbReference type="Gene3D" id="2.60.120.330">
    <property type="entry name" value="B-lactam Antibiotic, Isopenicillin N Synthase, Chain"/>
    <property type="match status" value="1"/>
</dbReference>
<dbReference type="InterPro" id="IPR007803">
    <property type="entry name" value="Asp/Arg/Pro-Hydrxlase"/>
</dbReference>
<feature type="transmembrane region" description="Helical" evidence="4">
    <location>
        <begin position="89"/>
        <end position="108"/>
    </location>
</feature>
<reference evidence="7" key="1">
    <citation type="submission" date="2025-08" db="UniProtKB">
        <authorList>
            <consortium name="RefSeq"/>
        </authorList>
    </citation>
    <scope>IDENTIFICATION</scope>
    <source>
        <tissue evidence="7">Whole organism</tissue>
    </source>
</reference>
<comment type="similarity">
    <text evidence="1">Belongs to the aspartyl/asparaginyl beta-hydroxylase family.</text>
</comment>
<accession>A0A8B7P3S2</accession>
<organism evidence="6 7">
    <name type="scientific">Hyalella azteca</name>
    <name type="common">Amphipod</name>
    <dbReference type="NCBI Taxonomy" id="294128"/>
    <lineage>
        <taxon>Eukaryota</taxon>
        <taxon>Metazoa</taxon>
        <taxon>Ecdysozoa</taxon>
        <taxon>Arthropoda</taxon>
        <taxon>Crustacea</taxon>
        <taxon>Multicrustacea</taxon>
        <taxon>Malacostraca</taxon>
        <taxon>Eumalacostraca</taxon>
        <taxon>Peracarida</taxon>
        <taxon>Amphipoda</taxon>
        <taxon>Senticaudata</taxon>
        <taxon>Talitrida</taxon>
        <taxon>Talitroidea</taxon>
        <taxon>Hyalellidae</taxon>
        <taxon>Hyalella</taxon>
    </lineage>
</organism>
<dbReference type="RefSeq" id="XP_018020605.1">
    <property type="nucleotide sequence ID" value="XM_018165116.2"/>
</dbReference>
<dbReference type="Pfam" id="PF13432">
    <property type="entry name" value="TPR_16"/>
    <property type="match status" value="1"/>
</dbReference>
<gene>
    <name evidence="7" type="primary">LOC108676961</name>
</gene>
<keyword evidence="4" id="KW-1133">Transmembrane helix</keyword>
<feature type="compositionally biased region" description="Basic and acidic residues" evidence="3">
    <location>
        <begin position="551"/>
        <end position="560"/>
    </location>
</feature>
<dbReference type="GO" id="GO:0005783">
    <property type="term" value="C:endoplasmic reticulum"/>
    <property type="evidence" value="ECO:0007669"/>
    <property type="project" value="TreeGrafter"/>
</dbReference>
<dbReference type="PANTHER" id="PTHR12366:SF29">
    <property type="entry name" value="ASPARTYL BETA-HYDROXYLASE, ISOFORM L"/>
    <property type="match status" value="1"/>
</dbReference>
<dbReference type="InterPro" id="IPR011990">
    <property type="entry name" value="TPR-like_helical_dom_sf"/>
</dbReference>
<keyword evidence="4" id="KW-0812">Transmembrane</keyword>
<feature type="region of interest" description="Disordered" evidence="3">
    <location>
        <begin position="392"/>
        <end position="426"/>
    </location>
</feature>
<feature type="region of interest" description="Disordered" evidence="3">
    <location>
        <begin position="1"/>
        <end position="32"/>
    </location>
</feature>
<dbReference type="InterPro" id="IPR039038">
    <property type="entry name" value="ASPH"/>
</dbReference>
<evidence type="ECO:0000313" key="6">
    <source>
        <dbReference type="Proteomes" id="UP000694843"/>
    </source>
</evidence>
<dbReference type="SMART" id="SM00028">
    <property type="entry name" value="TPR"/>
    <property type="match status" value="3"/>
</dbReference>
<dbReference type="Pfam" id="PF05118">
    <property type="entry name" value="Asp_Arg_Hydrox"/>
    <property type="match status" value="1"/>
</dbReference>
<dbReference type="InterPro" id="IPR027443">
    <property type="entry name" value="IPNS-like_sf"/>
</dbReference>
<evidence type="ECO:0000256" key="4">
    <source>
        <dbReference type="SAM" id="Phobius"/>
    </source>
</evidence>
<dbReference type="GeneID" id="108676961"/>
<feature type="compositionally biased region" description="Basic and acidic residues" evidence="3">
    <location>
        <begin position="44"/>
        <end position="58"/>
    </location>
</feature>
<keyword evidence="2" id="KW-0175">Coiled coil</keyword>
<keyword evidence="6" id="KW-1185">Reference proteome</keyword>
<evidence type="ECO:0000256" key="3">
    <source>
        <dbReference type="SAM" id="MobiDB-lite"/>
    </source>
</evidence>
<protein>
    <submittedName>
        <fullName evidence="7">LOW QUALITY PROTEIN: aspartyl/asparaginyl beta-hydroxylase-like</fullName>
    </submittedName>
</protein>
<evidence type="ECO:0000313" key="7">
    <source>
        <dbReference type="RefSeq" id="XP_018020605.1"/>
    </source>
</evidence>
<feature type="region of interest" description="Disordered" evidence="3">
    <location>
        <begin position="44"/>
        <end position="80"/>
    </location>
</feature>
<feature type="coiled-coil region" evidence="2">
    <location>
        <begin position="742"/>
        <end position="769"/>
    </location>
</feature>
<feature type="domain" description="Aspartyl/asparaginy/proline hydroxylase" evidence="5">
    <location>
        <begin position="952"/>
        <end position="1109"/>
    </location>
</feature>
<feature type="compositionally biased region" description="Basic and acidic residues" evidence="3">
    <location>
        <begin position="257"/>
        <end position="273"/>
    </location>
</feature>
<feature type="compositionally biased region" description="Low complexity" evidence="3">
    <location>
        <begin position="636"/>
        <end position="665"/>
    </location>
</feature>
<feature type="compositionally biased region" description="Basic and acidic residues" evidence="3">
    <location>
        <begin position="216"/>
        <end position="225"/>
    </location>
</feature>
<sequence>MSGDITVRKRRGKNKKKETDVAEQFSKGTKSDDVAFSVKSSLEFHDTPAPAQHKDLSEKPTGNGSKKKHRQSPNKETEVPSSGFCAKMLTIFLVTLLVVLAGLIFMQLHPEDYPILVKDSQDFKENVPKVMAPVHNVHDTAQDVHIKTLESQILHEEQAKKLSAAKLHPQEVVVDLPKDKPSGVGMTPVQEEPIVKKTAHVLGEKDEFVESNALAGERKTQEDNIAKPNKTASFVDLPSNPKDNIHSVRPSSAPSDVKNEEPKHSGIEEESKAEKKRKSRKAPPSAEELLAHHNTIERCEMLMSAIAELSPEHPMLTELRPHIDGAREDLKSLKLKGLEGTTKHALIILEDLYVRLLDAKDNGEEVNGNVGLMEEVPTADETGNVGSIPLQEEKAPINDDGSPPVKAKANEPFESSTKASAHLAKPSELAIETDALISKESKTSNGKYEAPAAESETLAVESETQAAVESETPAAVESETPAAVESETQTQAAVESETPAAAKSVTRFVESETPAAVESETQAAVESETPAAAKSVTRFVESETPAAGAEFESRAAEAKSETATVESKTPAVESKTPAVETKTPAVETKTPAVETKTPAVETKTPAVESKTPAVESKPAATEPADQPAVLHSAKRSPGSVPSTSHSPSPKPASSSSPSSTVATESAPRELQASRSDIGLEDLTEEDLVSSVDSEDQLEKLHEAEQLRLNDPYSALREFTAVVREQPLSARAALGRAQCLDAIALAERSNDRLEQAIASYRSVLEIAEDHPELVSERLLRAAANTLVDKLRFRGHLSACVSVQKRLLRLYPDDAVLHNQLGITLLLQGQPAAAQRVFEAVLQRHPNNGLAQVHLGFILKTTRGNNTEGARLMKAGLASQEPGTDDARFFFHLGDALQRLGRPQEAHEVYVEAAAKGLFLRPTQRSLYNVDRLTAKPVWTLEETTYKDFLRKLEENWKDIRDEGLALISAPKSSGYQPEAENLRDRGAWGQLELYSRGRQNRVNCARTPKTCAIVGSFEPAAGCRRGQIKFSLMEGGTHVWAHCGPTNCRLRAHLGLVVPKTEPVPVIRVEDQYLTWREGEVIVFDDSFEHEVWHNGTEARLVLIVDLWHPELSSEERAKLSAV</sequence>
<name>A0A8B7P3S2_HYAAZ</name>
<evidence type="ECO:0000256" key="1">
    <source>
        <dbReference type="ARBA" id="ARBA00007730"/>
    </source>
</evidence>
<dbReference type="SUPFAM" id="SSF48452">
    <property type="entry name" value="TPR-like"/>
    <property type="match status" value="1"/>
</dbReference>
<dbReference type="PANTHER" id="PTHR12366">
    <property type="entry name" value="ASPARTYL/ASPARAGINYL BETA-HYDROXYLASE"/>
    <property type="match status" value="1"/>
</dbReference>
<dbReference type="Proteomes" id="UP000694843">
    <property type="component" value="Unplaced"/>
</dbReference>
<feature type="region of interest" description="Disordered" evidence="3">
    <location>
        <begin position="210"/>
        <end position="287"/>
    </location>
</feature>
<keyword evidence="4" id="KW-0472">Membrane</keyword>
<evidence type="ECO:0000256" key="2">
    <source>
        <dbReference type="SAM" id="Coils"/>
    </source>
</evidence>
<feature type="region of interest" description="Disordered" evidence="3">
    <location>
        <begin position="442"/>
        <end position="682"/>
    </location>
</feature>
<dbReference type="OrthoDB" id="438431at2759"/>
<dbReference type="Gene3D" id="1.25.40.10">
    <property type="entry name" value="Tetratricopeptide repeat domain"/>
    <property type="match status" value="1"/>
</dbReference>
<evidence type="ECO:0000259" key="5">
    <source>
        <dbReference type="Pfam" id="PF05118"/>
    </source>
</evidence>
<dbReference type="SUPFAM" id="SSF51197">
    <property type="entry name" value="Clavaminate synthase-like"/>
    <property type="match status" value="1"/>
</dbReference>